<reference evidence="2 3" key="1">
    <citation type="submission" date="2019-12" db="EMBL/GenBank/DDBJ databases">
        <title>Nitratireductor arenosus sp. nov., Isolated from sea sand, Jeju island, South Korea.</title>
        <authorList>
            <person name="Kim W."/>
        </authorList>
    </citation>
    <scope>NUCLEOTIDE SEQUENCE [LARGE SCALE GENOMIC DNA]</scope>
    <source>
        <strain evidence="2 3">CAU 1489</strain>
    </source>
</reference>
<name>A0A844QPC8_9HYPH</name>
<gene>
    <name evidence="2" type="ORF">GN330_20775</name>
</gene>
<proteinExistence type="predicted"/>
<accession>A0A844QPC8</accession>
<feature type="domain" description="Oxidoreductase DRL-like catalytic" evidence="1">
    <location>
        <begin position="164"/>
        <end position="327"/>
    </location>
</feature>
<dbReference type="PANTHER" id="PTHR37850:SF2">
    <property type="entry name" value="SAF DOMAIN PROTEIN"/>
    <property type="match status" value="1"/>
</dbReference>
<organism evidence="2 3">
    <name type="scientific">Nitratireductor arenosus</name>
    <dbReference type="NCBI Taxonomy" id="2682096"/>
    <lineage>
        <taxon>Bacteria</taxon>
        <taxon>Pseudomonadati</taxon>
        <taxon>Pseudomonadota</taxon>
        <taxon>Alphaproteobacteria</taxon>
        <taxon>Hyphomicrobiales</taxon>
        <taxon>Phyllobacteriaceae</taxon>
        <taxon>Nitratireductor</taxon>
    </lineage>
</organism>
<dbReference type="InterPro" id="IPR036291">
    <property type="entry name" value="NAD(P)-bd_dom_sf"/>
</dbReference>
<dbReference type="Gene3D" id="3.40.50.720">
    <property type="entry name" value="NAD(P)-binding Rossmann-like Domain"/>
    <property type="match status" value="1"/>
</dbReference>
<dbReference type="EMBL" id="WPHG01000007">
    <property type="protein sequence ID" value="MVA99691.1"/>
    <property type="molecule type" value="Genomic_DNA"/>
</dbReference>
<dbReference type="SUPFAM" id="SSF51735">
    <property type="entry name" value="NAD(P)-binding Rossmann-fold domains"/>
    <property type="match status" value="1"/>
</dbReference>
<sequence>MTNVALTGLARDLARRADEGRPVRVGVIGSGEMGTDLVTQAMLMRGIEVCAISTRRPHTARAAIRIAYGDEAMAREAGTASAVTAAIEAGGIAITSNELLVTNPLVDVVIDATGKPGVAADFDLMAMEHGKHLVMMNVEADVTIGCLLKQEADRLGVVYSVGAGDEPSSCMELIEFASALGYSIVSAGKGKNNPLNHDAVPDDYVAEATRRNMNPRMLVEFVDGSKTMVEMAAIANATGLVPDVPGMHGPNADRDEMVQVLIPRQDGGILSRKGVVDYTIGKGVAPGVFVIVEATHPRIIERMDDLHIGTGPYYSFFRPYHLTSLEVLLTAARIMLTGKPDMVPLPRPVAEVCALAKRDLASGETFDAIGETCYRSFTMTVADARAKKALPVGLLEGGKVLKPVRKGELLTADNAAPDPGTRLYALRRRQDQMLYG</sequence>
<dbReference type="AlphaFoldDB" id="A0A844QPC8"/>
<dbReference type="PANTHER" id="PTHR37850">
    <property type="entry name" value="STRU PROTEIN"/>
    <property type="match status" value="1"/>
</dbReference>
<evidence type="ECO:0000313" key="2">
    <source>
        <dbReference type="EMBL" id="MVA99691.1"/>
    </source>
</evidence>
<dbReference type="Pfam" id="PF21135">
    <property type="entry name" value="DRL_cat"/>
    <property type="match status" value="1"/>
</dbReference>
<protein>
    <submittedName>
        <fullName evidence="2">Homoserine dehydrogenase</fullName>
    </submittedName>
</protein>
<dbReference type="RefSeq" id="WP_156715151.1">
    <property type="nucleotide sequence ID" value="NZ_WPHG01000007.1"/>
</dbReference>
<evidence type="ECO:0000313" key="3">
    <source>
        <dbReference type="Proteomes" id="UP000463224"/>
    </source>
</evidence>
<dbReference type="CDD" id="cd11616">
    <property type="entry name" value="SAF_DH_OX_like"/>
    <property type="match status" value="1"/>
</dbReference>
<dbReference type="InterPro" id="IPR048423">
    <property type="entry name" value="DRL_cat"/>
</dbReference>
<comment type="caution">
    <text evidence="2">The sequence shown here is derived from an EMBL/GenBank/DDBJ whole genome shotgun (WGS) entry which is preliminary data.</text>
</comment>
<keyword evidence="3" id="KW-1185">Reference proteome</keyword>
<dbReference type="Proteomes" id="UP000463224">
    <property type="component" value="Unassembled WGS sequence"/>
</dbReference>
<evidence type="ECO:0000259" key="1">
    <source>
        <dbReference type="Pfam" id="PF21135"/>
    </source>
</evidence>